<protein>
    <recommendedName>
        <fullName evidence="7">Type VI secretion system tip protein VgrG</fullName>
    </recommendedName>
</protein>
<dbReference type="InterPro" id="IPR037026">
    <property type="entry name" value="Vgr_OB-fold_dom_sf"/>
</dbReference>
<dbReference type="SUPFAM" id="SSF69349">
    <property type="entry name" value="Phage fibre proteins"/>
    <property type="match status" value="1"/>
</dbReference>
<evidence type="ECO:0000256" key="1">
    <source>
        <dbReference type="ARBA" id="ARBA00005558"/>
    </source>
</evidence>
<keyword evidence="6" id="KW-1185">Reference proteome</keyword>
<evidence type="ECO:0000313" key="6">
    <source>
        <dbReference type="Proteomes" id="UP001163336"/>
    </source>
</evidence>
<dbReference type="InterPro" id="IPR006533">
    <property type="entry name" value="T6SS_Vgr_RhsGE"/>
</dbReference>
<accession>A0ABN6TE36</accession>
<evidence type="ECO:0008006" key="7">
    <source>
        <dbReference type="Google" id="ProtNLM"/>
    </source>
</evidence>
<gene>
    <name evidence="5" type="ORF">MasN3_39800</name>
</gene>
<dbReference type="EMBL" id="AP026966">
    <property type="protein sequence ID" value="BDT60486.1"/>
    <property type="molecule type" value="Genomic_DNA"/>
</dbReference>
<dbReference type="Pfam" id="PF04717">
    <property type="entry name" value="Phage_base_V"/>
    <property type="match status" value="1"/>
</dbReference>
<evidence type="ECO:0000259" key="3">
    <source>
        <dbReference type="Pfam" id="PF10106"/>
    </source>
</evidence>
<dbReference type="RefSeq" id="WP_281909635.1">
    <property type="nucleotide sequence ID" value="NZ_AP026966.1"/>
</dbReference>
<evidence type="ECO:0000259" key="4">
    <source>
        <dbReference type="Pfam" id="PF13296"/>
    </source>
</evidence>
<feature type="domain" description="DUF2345" evidence="3">
    <location>
        <begin position="713"/>
        <end position="849"/>
    </location>
</feature>
<dbReference type="Pfam" id="PF13296">
    <property type="entry name" value="T6SS_Vgr"/>
    <property type="match status" value="1"/>
</dbReference>
<dbReference type="Proteomes" id="UP001163336">
    <property type="component" value="Chromosome"/>
</dbReference>
<dbReference type="Pfam" id="PF05954">
    <property type="entry name" value="Phage_GPD"/>
    <property type="match status" value="1"/>
</dbReference>
<dbReference type="InterPro" id="IPR018769">
    <property type="entry name" value="VgrG2_DUF2345"/>
</dbReference>
<dbReference type="InterPro" id="IPR017847">
    <property type="entry name" value="T6SS_RhsGE_Vgr_subset"/>
</dbReference>
<dbReference type="Gene3D" id="3.55.50.10">
    <property type="entry name" value="Baseplate protein-like domains"/>
    <property type="match status" value="1"/>
</dbReference>
<dbReference type="SUPFAM" id="SSF69279">
    <property type="entry name" value="Phage tail proteins"/>
    <property type="match status" value="2"/>
</dbReference>
<organism evidence="5 6">
    <name type="scientific">Massilia varians</name>
    <dbReference type="NCBI Taxonomy" id="457921"/>
    <lineage>
        <taxon>Bacteria</taxon>
        <taxon>Pseudomonadati</taxon>
        <taxon>Pseudomonadota</taxon>
        <taxon>Betaproteobacteria</taxon>
        <taxon>Burkholderiales</taxon>
        <taxon>Oxalobacteraceae</taxon>
        <taxon>Telluria group</taxon>
        <taxon>Massilia</taxon>
    </lineage>
</organism>
<feature type="domain" description="Gp5/Type VI secretion system Vgr protein OB-fold" evidence="2">
    <location>
        <begin position="493"/>
        <end position="547"/>
    </location>
</feature>
<evidence type="ECO:0000313" key="5">
    <source>
        <dbReference type="EMBL" id="BDT60486.1"/>
    </source>
</evidence>
<evidence type="ECO:0000259" key="2">
    <source>
        <dbReference type="Pfam" id="PF04717"/>
    </source>
</evidence>
<name>A0ABN6TE36_9BURK</name>
<dbReference type="Gene3D" id="4.10.220.110">
    <property type="match status" value="1"/>
</dbReference>
<dbReference type="Pfam" id="PF10106">
    <property type="entry name" value="DUF2345"/>
    <property type="match status" value="1"/>
</dbReference>
<proteinExistence type="inferred from homology"/>
<dbReference type="SUPFAM" id="SSF69255">
    <property type="entry name" value="gp5 N-terminal domain-like"/>
    <property type="match status" value="1"/>
</dbReference>
<reference evidence="5" key="1">
    <citation type="submission" date="2022-11" db="EMBL/GenBank/DDBJ databases">
        <title>Isolation and characterization of PLA-degrading bacterium Massilia sp. from Antarctic soil.</title>
        <authorList>
            <person name="Sato K."/>
            <person name="Gomez-Fuentes C."/>
            <person name="Ahmad S.A."/>
            <person name="Zulkharnain A."/>
        </authorList>
    </citation>
    <scope>NUCLEOTIDE SEQUENCE</scope>
    <source>
        <strain evidence="5">N-3</strain>
    </source>
</reference>
<dbReference type="NCBIfam" id="TIGR01646">
    <property type="entry name" value="vgr_GE"/>
    <property type="match status" value="1"/>
</dbReference>
<dbReference type="NCBIfam" id="TIGR03361">
    <property type="entry name" value="VI_Rhs_Vgr"/>
    <property type="match status" value="1"/>
</dbReference>
<dbReference type="InterPro" id="IPR006531">
    <property type="entry name" value="Gp5/Vgr_OB"/>
</dbReference>
<dbReference type="Gene3D" id="2.40.50.230">
    <property type="entry name" value="Gp5 N-terminal domain"/>
    <property type="match status" value="1"/>
</dbReference>
<feature type="domain" description="Putative type VI secretion system Rhs element associated Vgr" evidence="4">
    <location>
        <begin position="574"/>
        <end position="678"/>
    </location>
</feature>
<comment type="similarity">
    <text evidence="1">Belongs to the VgrG protein family.</text>
</comment>
<dbReference type="Gene3D" id="2.30.110.50">
    <property type="match status" value="1"/>
</dbReference>
<sequence>MDRVRDLLQLLLHGQSWSTENRQLRLRSAAGPLGDLKDVLLPLHVTGSEAICGGFEYHVTGVGVTGLSLKDLLALPVEIQFVTDRGHLRSVCGIVDEAYAGDSDGGLGAYRLVVRDTLAVMEKRISSRVFRFQNELEIVQILFDEWRRGSAALADAFEYELDPMLDMAQFPPREQTMQYNESDAAFVRRLLKRRGVAWSFRPGRSRTSAGDRAHDRGPGHTLTLFQDASGLRQNTAGTVRYHREDATDGRDVITHWTEQRRLQSGQVTRHSWNYKNPRAAPLMTVTARSGVDQGSYGNGLAATLDDFLVETAHVADDVADHQRLGQLRMSRHDFESKCFHGEGCVRDFCAGEYFSLQGHPDVDSLPQAEREYVITALELEARNNLPNDFTAHAERLFSGGLADGPTAGRHPGKPGRSGLVYVRFTAVQRGVPIVPDFDPRIDLPHPQLQSALVVGPPGEEVHCDALGRVKIRFPGMREADHRHAHGAGASDMQGDSAWVRVASPWAGNGYSAQQQSGTLTLPRVGTEVLVAFLGGDPDRPVILTQVFNQHALPPAFSAAGSLPGNRYQSGTRTREIQGQRGSQLRFDDTHGQISAQLASDHGTSQLNLGWLTRPRVDGQAEPRGEGAELRSDEAVAIRGGKGVLITAEASHAEGAQLGRAGLVGLTDVLQGVLDEMGRQAEHHAGDETTWSVEEVADRLRHWHDGSNLAAGAADGGAPIVAVTAPAGMVLASPDSVVLGSEKKVTVASAGDAEVAAGRNIFVRAARGLSAFAHALGIKLVAASGNVTMQTHNGNIEIKSAGRISLIAAKGIDLQAPEVKVVAQGAQTDWGNDSLVLQCAGRQVEKAAQYIRLEPGGGVPAALNLPKSKIRTNERAVLRHRQTGEPIAGQRYSVQLDDGSTVDGTTDEQGRSALFVDDLIRVAKVTFFRDESGAS</sequence>
<dbReference type="InterPro" id="IPR028244">
    <property type="entry name" value="T6SS_Rhs_Vgr_dom"/>
</dbReference>